<evidence type="ECO:0000256" key="4">
    <source>
        <dbReference type="ARBA" id="ARBA00022807"/>
    </source>
</evidence>
<keyword evidence="4" id="KW-0788">Thiol protease</keyword>
<feature type="compositionally biased region" description="Low complexity" evidence="5">
    <location>
        <begin position="82"/>
        <end position="92"/>
    </location>
</feature>
<name>A0A1D1ZQB3_AUXPR</name>
<evidence type="ECO:0000256" key="1">
    <source>
        <dbReference type="ARBA" id="ARBA00005234"/>
    </source>
</evidence>
<dbReference type="PROSITE" id="PS50600">
    <property type="entry name" value="ULP_PROTEASE"/>
    <property type="match status" value="1"/>
</dbReference>
<dbReference type="GO" id="GO:0016926">
    <property type="term" value="P:protein desumoylation"/>
    <property type="evidence" value="ECO:0007669"/>
    <property type="project" value="TreeGrafter"/>
</dbReference>
<gene>
    <name evidence="7" type="ORF">g.33967</name>
</gene>
<feature type="region of interest" description="Disordered" evidence="5">
    <location>
        <begin position="249"/>
        <end position="292"/>
    </location>
</feature>
<reference evidence="7" key="1">
    <citation type="submission" date="2015-08" db="EMBL/GenBank/DDBJ databases">
        <authorList>
            <person name="Babu N.S."/>
            <person name="Beckwith C.J."/>
            <person name="Beseler K.G."/>
            <person name="Brison A."/>
            <person name="Carone J.V."/>
            <person name="Caskin T.P."/>
            <person name="Diamond M."/>
            <person name="Durham M.E."/>
            <person name="Foxe J.M."/>
            <person name="Go M."/>
            <person name="Henderson B.A."/>
            <person name="Jones I.B."/>
            <person name="McGettigan J.A."/>
            <person name="Micheletti S.J."/>
            <person name="Nasrallah M.E."/>
            <person name="Ortiz D."/>
            <person name="Piller C.R."/>
            <person name="Privatt S.R."/>
            <person name="Schneider S.L."/>
            <person name="Sharp S."/>
            <person name="Smith T.C."/>
            <person name="Stanton J.D."/>
            <person name="Ullery H.E."/>
            <person name="Wilson R.J."/>
            <person name="Serrano M.G."/>
            <person name="Buck G."/>
            <person name="Lee V."/>
            <person name="Wang Y."/>
            <person name="Carvalho R."/>
            <person name="Voegtly L."/>
            <person name="Shi R."/>
            <person name="Duckworth R."/>
            <person name="Johnson A."/>
            <person name="Loviza R."/>
            <person name="Walstead R."/>
            <person name="Shah Z."/>
            <person name="Kiflezghi M."/>
            <person name="Wade K."/>
            <person name="Ball S.L."/>
            <person name="Bradley K.W."/>
            <person name="Asai D.J."/>
            <person name="Bowman C.A."/>
            <person name="Russell D.A."/>
            <person name="Pope W.H."/>
            <person name="Jacobs-Sera D."/>
            <person name="Hendrix R.W."/>
            <person name="Hatfull G.F."/>
        </authorList>
    </citation>
    <scope>NUCLEOTIDE SEQUENCE</scope>
</reference>
<proteinExistence type="inferred from homology"/>
<keyword evidence="2" id="KW-0645">Protease</keyword>
<feature type="region of interest" description="Disordered" evidence="5">
    <location>
        <begin position="19"/>
        <end position="59"/>
    </location>
</feature>
<feature type="compositionally biased region" description="Basic and acidic residues" evidence="5">
    <location>
        <begin position="267"/>
        <end position="278"/>
    </location>
</feature>
<dbReference type="InterPro" id="IPR003653">
    <property type="entry name" value="Peptidase_C48_C"/>
</dbReference>
<keyword evidence="3" id="KW-0378">Hydrolase</keyword>
<protein>
    <recommendedName>
        <fullName evidence="6">Ubiquitin-like protease family profile domain-containing protein</fullName>
    </recommendedName>
</protein>
<evidence type="ECO:0000313" key="7">
    <source>
        <dbReference type="EMBL" id="JAT69021.1"/>
    </source>
</evidence>
<dbReference type="GO" id="GO:0005634">
    <property type="term" value="C:nucleus"/>
    <property type="evidence" value="ECO:0007669"/>
    <property type="project" value="TreeGrafter"/>
</dbReference>
<organism evidence="7">
    <name type="scientific">Auxenochlorella protothecoides</name>
    <name type="common">Green microalga</name>
    <name type="synonym">Chlorella protothecoides</name>
    <dbReference type="NCBI Taxonomy" id="3075"/>
    <lineage>
        <taxon>Eukaryota</taxon>
        <taxon>Viridiplantae</taxon>
        <taxon>Chlorophyta</taxon>
        <taxon>core chlorophytes</taxon>
        <taxon>Trebouxiophyceae</taxon>
        <taxon>Chlorellales</taxon>
        <taxon>Chlorellaceae</taxon>
        <taxon>Auxenochlorella</taxon>
    </lineage>
</organism>
<dbReference type="PANTHER" id="PTHR12606">
    <property type="entry name" value="SENTRIN/SUMO-SPECIFIC PROTEASE"/>
    <property type="match status" value="1"/>
</dbReference>
<accession>A0A1D1ZQB3</accession>
<comment type="similarity">
    <text evidence="1">Belongs to the peptidase C48 family.</text>
</comment>
<dbReference type="InterPro" id="IPR038765">
    <property type="entry name" value="Papain-like_cys_pep_sf"/>
</dbReference>
<evidence type="ECO:0000259" key="6">
    <source>
        <dbReference type="PROSITE" id="PS50600"/>
    </source>
</evidence>
<dbReference type="EMBL" id="GDKF01009601">
    <property type="protein sequence ID" value="JAT69021.1"/>
    <property type="molecule type" value="Transcribed_RNA"/>
</dbReference>
<feature type="region of interest" description="Disordered" evidence="5">
    <location>
        <begin position="73"/>
        <end position="93"/>
    </location>
</feature>
<dbReference type="PANTHER" id="PTHR12606:SF1">
    <property type="entry name" value="UBIQUITIN-LIKE-SPECIFIC PROTEASE 1A"/>
    <property type="match status" value="1"/>
</dbReference>
<dbReference type="GO" id="GO:0006508">
    <property type="term" value="P:proteolysis"/>
    <property type="evidence" value="ECO:0007669"/>
    <property type="project" value="UniProtKB-KW"/>
</dbReference>
<feature type="region of interest" description="Disordered" evidence="5">
    <location>
        <begin position="187"/>
        <end position="231"/>
    </location>
</feature>
<dbReference type="Gene3D" id="3.40.395.10">
    <property type="entry name" value="Adenoviral Proteinase, Chain A"/>
    <property type="match status" value="1"/>
</dbReference>
<evidence type="ECO:0000256" key="3">
    <source>
        <dbReference type="ARBA" id="ARBA00022801"/>
    </source>
</evidence>
<feature type="domain" description="Ubiquitin-like protease family profile" evidence="6">
    <location>
        <begin position="381"/>
        <end position="562"/>
    </location>
</feature>
<dbReference type="AlphaFoldDB" id="A0A1D1ZQB3"/>
<evidence type="ECO:0000256" key="2">
    <source>
        <dbReference type="ARBA" id="ARBA00022670"/>
    </source>
</evidence>
<dbReference type="Pfam" id="PF02902">
    <property type="entry name" value="Peptidase_C48"/>
    <property type="match status" value="1"/>
</dbReference>
<dbReference type="SUPFAM" id="SSF54001">
    <property type="entry name" value="Cysteine proteinases"/>
    <property type="match status" value="1"/>
</dbReference>
<dbReference type="GO" id="GO:0016929">
    <property type="term" value="F:deSUMOylase activity"/>
    <property type="evidence" value="ECO:0007669"/>
    <property type="project" value="TreeGrafter"/>
</dbReference>
<evidence type="ECO:0000256" key="5">
    <source>
        <dbReference type="SAM" id="MobiDB-lite"/>
    </source>
</evidence>
<sequence length="592" mass="65998">MNFLQKTVQYLRDAGATGVKRKAFAEDTPCRASNGPSRPLDPVQRLDFANEPTGPFTASKDVVASKRARLIPASPGTQRAQSPGPGFSPFPGRNLLRSRYHRPSARQLFAAADTLSQKRRGPWSLQHDLEPGRGPDSVCPAEPPPRVIPFWETGRQERDLLKRGVELYQRVERMTRHVQSPQFTIDLTGEDEAGPSPPAAGKPGYAQRLHRGVDPWGEPDAAVSSSGATLSAPHATGHALLAPLRQWLPEAGDDEPQPAAGRKHHAPRSDEAVDEPERQPSASSRLAKETAEAGQALLEKADSILEAKEKPSWQDLRSEMLRIKEELDRLERERLKRLEPKPSTSVRPSISLPPGAKAKYKALVQGGAASDKLVEHTGSNITLTRHDVATLAPGAWLNDEVINLTMTLLQERDTSARKAQKSWPKTHFFSTFFCNKLYKDGGYTYAQVRRWTTPKRLAAAGQASPCLLDCDRIVVPVHQGMHWVCAVVDLRNQELRYLDALKGEDEGCLEALAKWLRDEFKDKRKEERADVLKWPRKFPKTVPQQYNGYDCGMFLLQFADFEGRGEAMTFTQADMEAYRIKTVLDLMDLCIA</sequence>